<name>A0A7I8LGR3_SPIIN</name>
<gene>
    <name evidence="1" type="ORF">SI8410_15019889</name>
</gene>
<organism evidence="1 2">
    <name type="scientific">Spirodela intermedia</name>
    <name type="common">Intermediate duckweed</name>
    <dbReference type="NCBI Taxonomy" id="51605"/>
    <lineage>
        <taxon>Eukaryota</taxon>
        <taxon>Viridiplantae</taxon>
        <taxon>Streptophyta</taxon>
        <taxon>Embryophyta</taxon>
        <taxon>Tracheophyta</taxon>
        <taxon>Spermatophyta</taxon>
        <taxon>Magnoliopsida</taxon>
        <taxon>Liliopsida</taxon>
        <taxon>Araceae</taxon>
        <taxon>Lemnoideae</taxon>
        <taxon>Spirodela</taxon>
    </lineage>
</organism>
<proteinExistence type="predicted"/>
<sequence length="22" mass="2748">MYIYPFLACSFISTRYIVFREK</sequence>
<dbReference type="AlphaFoldDB" id="A0A7I8LGR3"/>
<keyword evidence="2" id="KW-1185">Reference proteome</keyword>
<protein>
    <submittedName>
        <fullName evidence="1">Uncharacterized protein</fullName>
    </submittedName>
</protein>
<dbReference type="EMBL" id="LR746278">
    <property type="protein sequence ID" value="CAA7409211.1"/>
    <property type="molecule type" value="Genomic_DNA"/>
</dbReference>
<evidence type="ECO:0000313" key="2">
    <source>
        <dbReference type="Proteomes" id="UP000663760"/>
    </source>
</evidence>
<reference evidence="1" key="1">
    <citation type="submission" date="2020-02" db="EMBL/GenBank/DDBJ databases">
        <authorList>
            <person name="Scholz U."/>
            <person name="Mascher M."/>
            <person name="Fiebig A."/>
        </authorList>
    </citation>
    <scope>NUCLEOTIDE SEQUENCE</scope>
</reference>
<evidence type="ECO:0000313" key="1">
    <source>
        <dbReference type="EMBL" id="CAA7409211.1"/>
    </source>
</evidence>
<accession>A0A7I8LGR3</accession>
<dbReference type="Proteomes" id="UP000663760">
    <property type="component" value="Chromosome 15"/>
</dbReference>